<dbReference type="Gene3D" id="3.60.21.10">
    <property type="match status" value="1"/>
</dbReference>
<feature type="transmembrane region" description="Helical" evidence="3">
    <location>
        <begin position="38"/>
        <end position="56"/>
    </location>
</feature>
<evidence type="ECO:0000256" key="1">
    <source>
        <dbReference type="ARBA" id="ARBA00022723"/>
    </source>
</evidence>
<dbReference type="Pfam" id="PF00149">
    <property type="entry name" value="Metallophos"/>
    <property type="match status" value="1"/>
</dbReference>
<dbReference type="InterPro" id="IPR051158">
    <property type="entry name" value="Metallophosphoesterase_sf"/>
</dbReference>
<dbReference type="InterPro" id="IPR004843">
    <property type="entry name" value="Calcineurin-like_PHP"/>
</dbReference>
<feature type="domain" description="Calcineurin-like phosphoesterase" evidence="4">
    <location>
        <begin position="153"/>
        <end position="335"/>
    </location>
</feature>
<evidence type="ECO:0000313" key="6">
    <source>
        <dbReference type="Proteomes" id="UP000297031"/>
    </source>
</evidence>
<dbReference type="GO" id="GO:0046872">
    <property type="term" value="F:metal ion binding"/>
    <property type="evidence" value="ECO:0007669"/>
    <property type="project" value="UniProtKB-KW"/>
</dbReference>
<protein>
    <submittedName>
        <fullName evidence="5">Metallophosphoesterase</fullName>
    </submittedName>
</protein>
<dbReference type="InterPro" id="IPR029052">
    <property type="entry name" value="Metallo-depent_PP-like"/>
</dbReference>
<keyword evidence="1" id="KW-0479">Metal-binding</keyword>
<evidence type="ECO:0000259" key="4">
    <source>
        <dbReference type="Pfam" id="PF00149"/>
    </source>
</evidence>
<sequence length="396" mass="45509">MRLPILTMIILIVVNVFVDIYIWRCIVNKERKRWPGVTYAWSSLFFIIFIIVTVALPRRSGSDAVLLAVMWMLYTYLSVYLSKYVFCIISFIGLIPRLWRGKRWKAMNIIGSVAAVAVFLTMWWGALINRTRYQIKEVEIEFADLPDAFDGYRVLQFSDFHVGTYGSDTTFVSEIVDVINNQRADLVLFTGDIVNRRTDELLPQVKPLSRLKAADEVYSILGNHDYGDYKKWPSAEMKSENMNMMYRLQRDMGWNLMNNRSEYIRRGNDSIALIGVENWGDPPFTVYGDLDKAYPMQSDSTFKILMTHNPAHWSEKIADNDTVNIALSLSGHTHAMQCQIGSWSPAEWRYDNWGGLYDDLSSRHKLYVNIGLGTVALPARIGATPEITVLTLRKAH</sequence>
<dbReference type="PANTHER" id="PTHR31302:SF31">
    <property type="entry name" value="PHOSPHODIESTERASE YAEI"/>
    <property type="match status" value="1"/>
</dbReference>
<evidence type="ECO:0000256" key="3">
    <source>
        <dbReference type="SAM" id="Phobius"/>
    </source>
</evidence>
<name>A0A4P7VC54_9BACT</name>
<dbReference type="GO" id="GO:0016020">
    <property type="term" value="C:membrane"/>
    <property type="evidence" value="ECO:0007669"/>
    <property type="project" value="GOC"/>
</dbReference>
<dbReference type="EMBL" id="CP039393">
    <property type="protein sequence ID" value="QCD34880.1"/>
    <property type="molecule type" value="Genomic_DNA"/>
</dbReference>
<keyword evidence="2" id="KW-0378">Hydrolase</keyword>
<accession>A0A4P7VC54</accession>
<dbReference type="KEGG" id="mgod:E7746_02800"/>
<keyword evidence="6" id="KW-1185">Reference proteome</keyword>
<reference evidence="5 6" key="1">
    <citation type="submission" date="2019-02" db="EMBL/GenBank/DDBJ databases">
        <title>Isolation and identification of novel species under the genus Muribaculum.</title>
        <authorList>
            <person name="Miyake S."/>
            <person name="Ding Y."/>
            <person name="Low A."/>
            <person name="Soh M."/>
            <person name="Seedorf H."/>
        </authorList>
    </citation>
    <scope>NUCLEOTIDE SEQUENCE [LARGE SCALE GENOMIC DNA]</scope>
    <source>
        <strain evidence="5 6">TLL-A4</strain>
    </source>
</reference>
<organism evidence="5 6">
    <name type="scientific">Muribaculum gordoncarteri</name>
    <dbReference type="NCBI Taxonomy" id="2530390"/>
    <lineage>
        <taxon>Bacteria</taxon>
        <taxon>Pseudomonadati</taxon>
        <taxon>Bacteroidota</taxon>
        <taxon>Bacteroidia</taxon>
        <taxon>Bacteroidales</taxon>
        <taxon>Muribaculaceae</taxon>
        <taxon>Muribaculum</taxon>
    </lineage>
</organism>
<dbReference type="Proteomes" id="UP000297031">
    <property type="component" value="Chromosome"/>
</dbReference>
<feature type="transmembrane region" description="Helical" evidence="3">
    <location>
        <begin position="6"/>
        <end position="26"/>
    </location>
</feature>
<keyword evidence="3" id="KW-1133">Transmembrane helix</keyword>
<evidence type="ECO:0000256" key="2">
    <source>
        <dbReference type="ARBA" id="ARBA00022801"/>
    </source>
</evidence>
<feature type="transmembrane region" description="Helical" evidence="3">
    <location>
        <begin position="106"/>
        <end position="126"/>
    </location>
</feature>
<dbReference type="AlphaFoldDB" id="A0A4P7VC54"/>
<feature type="transmembrane region" description="Helical" evidence="3">
    <location>
        <begin position="68"/>
        <end position="94"/>
    </location>
</feature>
<evidence type="ECO:0000313" key="5">
    <source>
        <dbReference type="EMBL" id="QCD34880.1"/>
    </source>
</evidence>
<dbReference type="PANTHER" id="PTHR31302">
    <property type="entry name" value="TRANSMEMBRANE PROTEIN WITH METALLOPHOSPHOESTERASE DOMAIN-RELATED"/>
    <property type="match status" value="1"/>
</dbReference>
<dbReference type="GO" id="GO:0009245">
    <property type="term" value="P:lipid A biosynthetic process"/>
    <property type="evidence" value="ECO:0007669"/>
    <property type="project" value="TreeGrafter"/>
</dbReference>
<dbReference type="GO" id="GO:0008758">
    <property type="term" value="F:UDP-2,3-diacylglucosamine hydrolase activity"/>
    <property type="evidence" value="ECO:0007669"/>
    <property type="project" value="TreeGrafter"/>
</dbReference>
<dbReference type="SUPFAM" id="SSF56300">
    <property type="entry name" value="Metallo-dependent phosphatases"/>
    <property type="match status" value="1"/>
</dbReference>
<keyword evidence="3" id="KW-0472">Membrane</keyword>
<keyword evidence="3" id="KW-0812">Transmembrane</keyword>
<gene>
    <name evidence="5" type="ORF">E7746_02800</name>
</gene>
<dbReference type="OrthoDB" id="9780884at2"/>
<proteinExistence type="predicted"/>
<dbReference type="CDD" id="cd07385">
    <property type="entry name" value="MPP_YkuE_C"/>
    <property type="match status" value="1"/>
</dbReference>